<dbReference type="Gene3D" id="3.40.50.2000">
    <property type="entry name" value="Glycogen Phosphorylase B"/>
    <property type="match status" value="2"/>
</dbReference>
<keyword evidence="3" id="KW-0808">Transferase</keyword>
<dbReference type="AlphaFoldDB" id="K0CE86"/>
<dbReference type="PATRIC" id="fig|930169.3.peg.3613"/>
<dbReference type="SUPFAM" id="SSF53756">
    <property type="entry name" value="UDP-Glycosyltransferase/glycogen phosphorylase"/>
    <property type="match status" value="1"/>
</dbReference>
<dbReference type="eggNOG" id="COG0438">
    <property type="taxonomic scope" value="Bacteria"/>
</dbReference>
<proteinExistence type="predicted"/>
<dbReference type="InterPro" id="IPR028098">
    <property type="entry name" value="Glyco_trans_4-like_N"/>
</dbReference>
<dbReference type="HOGENOM" id="CLU_009583_0_3_6"/>
<sequence length="379" mass="42624">MKVLQVLPALNSGGVERGTVEFARELVRQGHESWVLSNGGAMVAQLEEQGSRHATLPVHRKSLWSLLQIRPVRQLLRELAPDVVHVRSRLPAWLVWLAWRKLPPARRPALVSTFHGLYSVNRYSAIMARPPHVIAISEGVNQYIREHYRVDPARITVIPRGVDVERFSPAEPDRRWLRQLYASYPHFQGKRLILMPGRLSRWKGQETFLEVMRQLVQQVPDVHGVIVGGAEPDKQHYRTELENKALSMGLAPHVTLVGRRADMVQFYRLAEMVCHLSSKPEPFGRVITEALSTGCKVVGFERGGAAEILSACFPDGLVTEDDVPAVVARIVQLLKVPAVVQLPPQFHLRQQVDATLKVYRQALAGQACQLVTGVREPQK</sequence>
<dbReference type="GO" id="GO:0016757">
    <property type="term" value="F:glycosyltransferase activity"/>
    <property type="evidence" value="ECO:0007669"/>
    <property type="project" value="InterPro"/>
</dbReference>
<dbReference type="InterPro" id="IPR001296">
    <property type="entry name" value="Glyco_trans_1"/>
</dbReference>
<dbReference type="RefSeq" id="WP_014995983.1">
    <property type="nucleotide sequence ID" value="NC_018691.1"/>
</dbReference>
<accession>K0CE86</accession>
<feature type="domain" description="Glycosyl transferase family 1" evidence="1">
    <location>
        <begin position="184"/>
        <end position="335"/>
    </location>
</feature>
<dbReference type="KEGG" id="adi:B5T_03660"/>
<dbReference type="EMBL" id="CP003466">
    <property type="protein sequence ID" value="AFT71924.1"/>
    <property type="molecule type" value="Genomic_DNA"/>
</dbReference>
<feature type="domain" description="Glycosyltransferase subfamily 4-like N-terminal" evidence="2">
    <location>
        <begin position="13"/>
        <end position="166"/>
    </location>
</feature>
<dbReference type="PANTHER" id="PTHR12526:SF638">
    <property type="entry name" value="SPORE COAT PROTEIN SA"/>
    <property type="match status" value="1"/>
</dbReference>
<reference evidence="3 4" key="1">
    <citation type="journal article" date="2012" name="J. Bacteriol.">
        <title>Complete genome sequence of Alcanivorax dieselolei type strain B5.</title>
        <authorList>
            <person name="Lai Q."/>
            <person name="Li W."/>
            <person name="Shao Z."/>
        </authorList>
    </citation>
    <scope>NUCLEOTIDE SEQUENCE [LARGE SCALE GENOMIC DNA]</scope>
    <source>
        <strain evidence="4">DSM 16502 / CGMCC 1.3690 / B-5</strain>
    </source>
</reference>
<dbReference type="Proteomes" id="UP000006286">
    <property type="component" value="Chromosome"/>
</dbReference>
<evidence type="ECO:0000313" key="3">
    <source>
        <dbReference type="EMBL" id="AFT71924.1"/>
    </source>
</evidence>
<dbReference type="Pfam" id="PF00534">
    <property type="entry name" value="Glycos_transf_1"/>
    <property type="match status" value="1"/>
</dbReference>
<keyword evidence="4" id="KW-1185">Reference proteome</keyword>
<protein>
    <submittedName>
        <fullName evidence="3">Glycosyl transferase, group 1</fullName>
    </submittedName>
</protein>
<dbReference type="GO" id="GO:1901135">
    <property type="term" value="P:carbohydrate derivative metabolic process"/>
    <property type="evidence" value="ECO:0007669"/>
    <property type="project" value="UniProtKB-ARBA"/>
</dbReference>
<evidence type="ECO:0000259" key="2">
    <source>
        <dbReference type="Pfam" id="PF13439"/>
    </source>
</evidence>
<gene>
    <name evidence="3" type="ordered locus">B5T_03660</name>
</gene>
<evidence type="ECO:0000259" key="1">
    <source>
        <dbReference type="Pfam" id="PF00534"/>
    </source>
</evidence>
<organism evidence="3 4">
    <name type="scientific">Alcanivorax dieselolei (strain DSM 16502 / CGMCC 1.3690 / MCCC 1A00001 / B-5)</name>
    <name type="common">Alloalcanivorax dieselolei</name>
    <dbReference type="NCBI Taxonomy" id="930169"/>
    <lineage>
        <taxon>Bacteria</taxon>
        <taxon>Pseudomonadati</taxon>
        <taxon>Pseudomonadota</taxon>
        <taxon>Gammaproteobacteria</taxon>
        <taxon>Oceanospirillales</taxon>
        <taxon>Alcanivoracaceae</taxon>
        <taxon>Alloalcanivorax</taxon>
    </lineage>
</organism>
<dbReference type="Pfam" id="PF13439">
    <property type="entry name" value="Glyco_transf_4"/>
    <property type="match status" value="1"/>
</dbReference>
<name>K0CE86_ALCDB</name>
<evidence type="ECO:0000313" key="4">
    <source>
        <dbReference type="Proteomes" id="UP000006286"/>
    </source>
</evidence>
<dbReference type="STRING" id="930169.B5T_03660"/>
<dbReference type="OrthoDB" id="8523124at2"/>
<dbReference type="PANTHER" id="PTHR12526">
    <property type="entry name" value="GLYCOSYLTRANSFERASE"/>
    <property type="match status" value="1"/>
</dbReference>